<dbReference type="InterPro" id="IPR014756">
    <property type="entry name" value="Ig_E-set"/>
</dbReference>
<dbReference type="EMBL" id="MGDI01000011">
    <property type="protein sequence ID" value="OGL54519.1"/>
    <property type="molecule type" value="Genomic_DNA"/>
</dbReference>
<dbReference type="SUPFAM" id="SSF81296">
    <property type="entry name" value="E set domains"/>
    <property type="match status" value="2"/>
</dbReference>
<accession>A0A1F7SL74</accession>
<dbReference type="Proteomes" id="UP000178082">
    <property type="component" value="Unassembled WGS sequence"/>
</dbReference>
<evidence type="ECO:0000313" key="3">
    <source>
        <dbReference type="Proteomes" id="UP000178082"/>
    </source>
</evidence>
<reference evidence="2 3" key="1">
    <citation type="journal article" date="2016" name="Nat. Commun.">
        <title>Thousands of microbial genomes shed light on interconnected biogeochemical processes in an aquifer system.</title>
        <authorList>
            <person name="Anantharaman K."/>
            <person name="Brown C.T."/>
            <person name="Hug L.A."/>
            <person name="Sharon I."/>
            <person name="Castelle C.J."/>
            <person name="Probst A.J."/>
            <person name="Thomas B.C."/>
            <person name="Singh A."/>
            <person name="Wilkins M.J."/>
            <person name="Karaoz U."/>
            <person name="Brodie E.L."/>
            <person name="Williams K.H."/>
            <person name="Hubbard S.S."/>
            <person name="Banfield J.F."/>
        </authorList>
    </citation>
    <scope>NUCLEOTIDE SEQUENCE [LARGE SCALE GENOMIC DNA]</scope>
</reference>
<dbReference type="AlphaFoldDB" id="A0A1F7SL74"/>
<evidence type="ECO:0000313" key="2">
    <source>
        <dbReference type="EMBL" id="OGL54519.1"/>
    </source>
</evidence>
<evidence type="ECO:0000259" key="1">
    <source>
        <dbReference type="Pfam" id="PF01833"/>
    </source>
</evidence>
<comment type="caution">
    <text evidence="2">The sequence shown here is derived from an EMBL/GenBank/DDBJ whole genome shotgun (WGS) entry which is preliminary data.</text>
</comment>
<dbReference type="Pfam" id="PF01833">
    <property type="entry name" value="TIG"/>
    <property type="match status" value="1"/>
</dbReference>
<dbReference type="InterPro" id="IPR013783">
    <property type="entry name" value="Ig-like_fold"/>
</dbReference>
<sequence>MCGENPEISEINPTKGTYWKEVTITGTGFCDEEGLITFKKSGYEAMDGFIISWADDEIIGSVPWGCKVGINKVKVTTVSENESNSESFKFIKPNPRITGLSAKSGMIGSELVIAGKNFGEEDEKSQVRFNKALADVVSWGDKSIIVNVPGMKLGKKGKFVSVKVKTMYGTSNTKKFNVLPVK</sequence>
<dbReference type="Gene3D" id="2.60.40.10">
    <property type="entry name" value="Immunoglobulins"/>
    <property type="match status" value="2"/>
</dbReference>
<name>A0A1F7SL74_9BACT</name>
<gene>
    <name evidence="2" type="ORF">A3G31_10190</name>
</gene>
<protein>
    <recommendedName>
        <fullName evidence="1">IPT/TIG domain-containing protein</fullName>
    </recommendedName>
</protein>
<organism evidence="2 3">
    <name type="scientific">Candidatus Schekmanbacteria bacterium RIFCSPLOWO2_12_FULL_38_15</name>
    <dbReference type="NCBI Taxonomy" id="1817883"/>
    <lineage>
        <taxon>Bacteria</taxon>
        <taxon>Candidatus Schekmaniibacteriota</taxon>
    </lineage>
</organism>
<feature type="domain" description="IPT/TIG" evidence="1">
    <location>
        <begin position="95"/>
        <end position="175"/>
    </location>
</feature>
<proteinExistence type="predicted"/>
<dbReference type="InterPro" id="IPR002909">
    <property type="entry name" value="IPT_dom"/>
</dbReference>